<dbReference type="STRING" id="540747.SAMN04488031_107120"/>
<evidence type="ECO:0000313" key="3">
    <source>
        <dbReference type="EMBL" id="QEW24549.1"/>
    </source>
</evidence>
<dbReference type="RefSeq" id="WP_057816346.1">
    <property type="nucleotide sequence ID" value="NZ_CAXRJZ010000078.1"/>
</dbReference>
<organism evidence="2 4">
    <name type="scientific">Roseovarius indicus</name>
    <dbReference type="NCBI Taxonomy" id="540747"/>
    <lineage>
        <taxon>Bacteria</taxon>
        <taxon>Pseudomonadati</taxon>
        <taxon>Pseudomonadota</taxon>
        <taxon>Alphaproteobacteria</taxon>
        <taxon>Rhodobacterales</taxon>
        <taxon>Roseobacteraceae</taxon>
        <taxon>Roseovarius</taxon>
    </lineage>
</organism>
<dbReference type="PATRIC" id="fig|540747.5.peg.5353"/>
<proteinExistence type="predicted"/>
<dbReference type="Proteomes" id="UP000325785">
    <property type="component" value="Chromosome"/>
</dbReference>
<keyword evidence="4" id="KW-1185">Reference proteome</keyword>
<keyword evidence="1" id="KW-0812">Transmembrane</keyword>
<evidence type="ECO:0000313" key="4">
    <source>
        <dbReference type="Proteomes" id="UP000051401"/>
    </source>
</evidence>
<keyword evidence="1" id="KW-1133">Transmembrane helix</keyword>
<evidence type="ECO:0000256" key="1">
    <source>
        <dbReference type="SAM" id="Phobius"/>
    </source>
</evidence>
<evidence type="ECO:0008006" key="6">
    <source>
        <dbReference type="Google" id="ProtNLM"/>
    </source>
</evidence>
<sequence length="73" mass="7878">MEPDLLLIIGIVLAVLSVPSMLSAFADRRTPRVAAVVAIVGGGLIVWAFREQPGGYTLEEIPEVFVRVVAQFI</sequence>
<protein>
    <recommendedName>
        <fullName evidence="6">50S ribosomal protein L35</fullName>
    </recommendedName>
</protein>
<reference evidence="2 4" key="1">
    <citation type="submission" date="2015-04" db="EMBL/GenBank/DDBJ databases">
        <title>The draft genome sequence of Roseovarius indicus B108T.</title>
        <authorList>
            <person name="Li G."/>
            <person name="Lai Q."/>
            <person name="Shao Z."/>
            <person name="Yan P."/>
        </authorList>
    </citation>
    <scope>NUCLEOTIDE SEQUENCE [LARGE SCALE GENOMIC DNA]</scope>
    <source>
        <strain evidence="2 4">B108</strain>
    </source>
</reference>
<dbReference type="KEGG" id="rid:RIdsm_00329"/>
<evidence type="ECO:0000313" key="2">
    <source>
        <dbReference type="EMBL" id="KRS17701.1"/>
    </source>
</evidence>
<dbReference type="Proteomes" id="UP000051401">
    <property type="component" value="Unassembled WGS sequence"/>
</dbReference>
<gene>
    <name evidence="3" type="ORF">RIdsm_00329</name>
    <name evidence="2" type="ORF">XM52_11875</name>
</gene>
<dbReference type="AlphaFoldDB" id="A0A0T5P9B8"/>
<name>A0A0T5P9B8_9RHOB</name>
<feature type="transmembrane region" description="Helical" evidence="1">
    <location>
        <begin position="6"/>
        <end position="26"/>
    </location>
</feature>
<reference evidence="3 5" key="2">
    <citation type="submission" date="2018-08" db="EMBL/GenBank/DDBJ databases">
        <title>Genetic Globetrotter - A new plasmid hitch-hiking vast phylogenetic and geographic distances.</title>
        <authorList>
            <person name="Vollmers J."/>
            <person name="Petersen J."/>
        </authorList>
    </citation>
    <scope>NUCLEOTIDE SEQUENCE [LARGE SCALE GENOMIC DNA]</scope>
    <source>
        <strain evidence="3 5">DSM 26383</strain>
    </source>
</reference>
<keyword evidence="1" id="KW-0472">Membrane</keyword>
<accession>A0A0T5P9B8</accession>
<feature type="transmembrane region" description="Helical" evidence="1">
    <location>
        <begin position="33"/>
        <end position="49"/>
    </location>
</feature>
<dbReference type="EMBL" id="CP031598">
    <property type="protein sequence ID" value="QEW24549.1"/>
    <property type="molecule type" value="Genomic_DNA"/>
</dbReference>
<dbReference type="EMBL" id="LAXI01000006">
    <property type="protein sequence ID" value="KRS17701.1"/>
    <property type="molecule type" value="Genomic_DNA"/>
</dbReference>
<evidence type="ECO:0000313" key="5">
    <source>
        <dbReference type="Proteomes" id="UP000325785"/>
    </source>
</evidence>